<accession>A0A290WZB7</accession>
<protein>
    <recommendedName>
        <fullName evidence="4">Lipoprotein</fullName>
    </recommendedName>
</protein>
<evidence type="ECO:0000313" key="3">
    <source>
        <dbReference type="Proteomes" id="UP000218437"/>
    </source>
</evidence>
<organism evidence="2 3">
    <name type="scientific">Janthinobacterium svalbardensis</name>
    <dbReference type="NCBI Taxonomy" id="368607"/>
    <lineage>
        <taxon>Bacteria</taxon>
        <taxon>Pseudomonadati</taxon>
        <taxon>Pseudomonadota</taxon>
        <taxon>Betaproteobacteria</taxon>
        <taxon>Burkholderiales</taxon>
        <taxon>Oxalobacteraceae</taxon>
        <taxon>Janthinobacterium</taxon>
    </lineage>
</organism>
<sequence length="158" mass="16597">MHMTFITRAGALVCALALAACAGMGGSGDKPDGKAGMQMPGKTPADAAVAATWYNPPSEFPGICLTQFKDGSLRFDGGFAFFNPGRWAYDAATSELRLQLAPTPSLALSHAQTVLHQNLLRVEAATNTLVYSVKADTQAIGLGGFVFYRDTPCPALRG</sequence>
<evidence type="ECO:0000256" key="1">
    <source>
        <dbReference type="SAM" id="SignalP"/>
    </source>
</evidence>
<keyword evidence="3" id="KW-1185">Reference proteome</keyword>
<dbReference type="AlphaFoldDB" id="A0A290WZB7"/>
<feature type="chain" id="PRO_5012403230" description="Lipoprotein" evidence="1">
    <location>
        <begin position="23"/>
        <end position="158"/>
    </location>
</feature>
<reference evidence="2 3" key="1">
    <citation type="submission" date="2017-09" db="EMBL/GenBank/DDBJ databases">
        <title>Complete genome sequence of Janthinobacterium svalbardensis PAMC 27463.</title>
        <authorList>
            <person name="Cho Y.-J."/>
            <person name="Cho A."/>
            <person name="Kim O.-S."/>
            <person name="Lee J.-I."/>
        </authorList>
    </citation>
    <scope>NUCLEOTIDE SEQUENCE [LARGE SCALE GENOMIC DNA]</scope>
    <source>
        <strain evidence="2 3">PAMC 27463</strain>
    </source>
</reference>
<evidence type="ECO:0000313" key="2">
    <source>
        <dbReference type="EMBL" id="ATD62220.1"/>
    </source>
</evidence>
<name>A0A290WZB7_9BURK</name>
<proteinExistence type="predicted"/>
<keyword evidence="1" id="KW-0732">Signal</keyword>
<dbReference type="EMBL" id="CP023422">
    <property type="protein sequence ID" value="ATD62220.1"/>
    <property type="molecule type" value="Genomic_DNA"/>
</dbReference>
<feature type="signal peptide" evidence="1">
    <location>
        <begin position="1"/>
        <end position="22"/>
    </location>
</feature>
<dbReference type="Proteomes" id="UP000218437">
    <property type="component" value="Chromosome"/>
</dbReference>
<evidence type="ECO:0008006" key="4">
    <source>
        <dbReference type="Google" id="ProtNLM"/>
    </source>
</evidence>
<gene>
    <name evidence="2" type="ORF">CNX70_20310</name>
</gene>
<dbReference type="KEGG" id="jsv:CNX70_20310"/>